<gene>
    <name evidence="2" type="ORF">KSP40_PGU001422</name>
</gene>
<evidence type="ECO:0000313" key="2">
    <source>
        <dbReference type="EMBL" id="KAK8966826.1"/>
    </source>
</evidence>
<keyword evidence="3" id="KW-1185">Reference proteome</keyword>
<sequence>MFSVQGQPSVFETTPPAHVHSPASVSFQNAWKHRVGEKLVEAPCWRSPRTWIYDGLCCYFSTQVPYNYILCIFVLLDGLSDV</sequence>
<feature type="compositionally biased region" description="Polar residues" evidence="1">
    <location>
        <begin position="1"/>
        <end position="12"/>
    </location>
</feature>
<organism evidence="2 3">
    <name type="scientific">Platanthera guangdongensis</name>
    <dbReference type="NCBI Taxonomy" id="2320717"/>
    <lineage>
        <taxon>Eukaryota</taxon>
        <taxon>Viridiplantae</taxon>
        <taxon>Streptophyta</taxon>
        <taxon>Embryophyta</taxon>
        <taxon>Tracheophyta</taxon>
        <taxon>Spermatophyta</taxon>
        <taxon>Magnoliopsida</taxon>
        <taxon>Liliopsida</taxon>
        <taxon>Asparagales</taxon>
        <taxon>Orchidaceae</taxon>
        <taxon>Orchidoideae</taxon>
        <taxon>Orchideae</taxon>
        <taxon>Orchidinae</taxon>
        <taxon>Platanthera</taxon>
    </lineage>
</organism>
<protein>
    <submittedName>
        <fullName evidence="2">Uncharacterized protein</fullName>
    </submittedName>
</protein>
<comment type="caution">
    <text evidence="2">The sequence shown here is derived from an EMBL/GenBank/DDBJ whole genome shotgun (WGS) entry which is preliminary data.</text>
</comment>
<dbReference type="EMBL" id="JBBWWR010000005">
    <property type="protein sequence ID" value="KAK8966826.1"/>
    <property type="molecule type" value="Genomic_DNA"/>
</dbReference>
<evidence type="ECO:0000256" key="1">
    <source>
        <dbReference type="SAM" id="MobiDB-lite"/>
    </source>
</evidence>
<dbReference type="Proteomes" id="UP001412067">
    <property type="component" value="Unassembled WGS sequence"/>
</dbReference>
<name>A0ABR2MS10_9ASPA</name>
<proteinExistence type="predicted"/>
<feature type="region of interest" description="Disordered" evidence="1">
    <location>
        <begin position="1"/>
        <end position="21"/>
    </location>
</feature>
<reference evidence="2 3" key="1">
    <citation type="journal article" date="2022" name="Nat. Plants">
        <title>Genomes of leafy and leafless Platanthera orchids illuminate the evolution of mycoheterotrophy.</title>
        <authorList>
            <person name="Li M.H."/>
            <person name="Liu K.W."/>
            <person name="Li Z."/>
            <person name="Lu H.C."/>
            <person name="Ye Q.L."/>
            <person name="Zhang D."/>
            <person name="Wang J.Y."/>
            <person name="Li Y.F."/>
            <person name="Zhong Z.M."/>
            <person name="Liu X."/>
            <person name="Yu X."/>
            <person name="Liu D.K."/>
            <person name="Tu X.D."/>
            <person name="Liu B."/>
            <person name="Hao Y."/>
            <person name="Liao X.Y."/>
            <person name="Jiang Y.T."/>
            <person name="Sun W.H."/>
            <person name="Chen J."/>
            <person name="Chen Y.Q."/>
            <person name="Ai Y."/>
            <person name="Zhai J.W."/>
            <person name="Wu S.S."/>
            <person name="Zhou Z."/>
            <person name="Hsiao Y.Y."/>
            <person name="Wu W.L."/>
            <person name="Chen Y.Y."/>
            <person name="Lin Y.F."/>
            <person name="Hsu J.L."/>
            <person name="Li C.Y."/>
            <person name="Wang Z.W."/>
            <person name="Zhao X."/>
            <person name="Zhong W.Y."/>
            <person name="Ma X.K."/>
            <person name="Ma L."/>
            <person name="Huang J."/>
            <person name="Chen G.Z."/>
            <person name="Huang M.Z."/>
            <person name="Huang L."/>
            <person name="Peng D.H."/>
            <person name="Luo Y.B."/>
            <person name="Zou S.Q."/>
            <person name="Chen S.P."/>
            <person name="Lan S."/>
            <person name="Tsai W.C."/>
            <person name="Van de Peer Y."/>
            <person name="Liu Z.J."/>
        </authorList>
    </citation>
    <scope>NUCLEOTIDE SEQUENCE [LARGE SCALE GENOMIC DNA]</scope>
    <source>
        <strain evidence="2">Lor288</strain>
    </source>
</reference>
<evidence type="ECO:0000313" key="3">
    <source>
        <dbReference type="Proteomes" id="UP001412067"/>
    </source>
</evidence>
<accession>A0ABR2MS10</accession>